<keyword evidence="7" id="KW-1185">Reference proteome</keyword>
<keyword evidence="2" id="KW-0288">FMN</keyword>
<dbReference type="InterPro" id="IPR011251">
    <property type="entry name" value="Luciferase-like_dom"/>
</dbReference>
<proteinExistence type="predicted"/>
<name>A0A2T0TL54_9PSEU</name>
<accession>A0A2T0TL54</accession>
<dbReference type="Pfam" id="PF00296">
    <property type="entry name" value="Bac_luciferase"/>
    <property type="match status" value="1"/>
</dbReference>
<dbReference type="SUPFAM" id="SSF51679">
    <property type="entry name" value="Bacterial luciferase-like"/>
    <property type="match status" value="1"/>
</dbReference>
<dbReference type="InterPro" id="IPR019921">
    <property type="entry name" value="Lucif-like_OxRdtase_Rv2161c"/>
</dbReference>
<sequence length="323" mass="34306">MSAAEGAGATTKYGLALPHVGEQATTGNIREFALRAERDGWHSLWTLDRTLYPVAPRTPYPGRPDGVLSPSYKRVFEHLTVMTYVAAITERIRLGVSVLILPLYNPVLLGRRLATLDQLSNGRVTAGVGLGWSVDEYEAAGTPFRGRGEAAEEVVRALRAVWGPDPVEFSGAHHTIPASFIGPKPVQDPLPVLMGGFGPKALDRVGRLADGFTAAAVDVDSLVGMIGAVRAAAEAHGRGPLPTVVRANVEPTADGSDLPEEGRLLVNGSWDQIATDVHRLAAAGVDEVFFDLNYVPGAEDLRTQLDIAGRLRDIAGRAVAGRA</sequence>
<dbReference type="EMBL" id="PVTF01000001">
    <property type="protein sequence ID" value="PRY46452.1"/>
    <property type="molecule type" value="Genomic_DNA"/>
</dbReference>
<dbReference type="PANTHER" id="PTHR42847">
    <property type="entry name" value="ALKANESULFONATE MONOOXYGENASE"/>
    <property type="match status" value="1"/>
</dbReference>
<keyword evidence="1" id="KW-0285">Flavoprotein</keyword>
<dbReference type="OrthoDB" id="3206024at2"/>
<organism evidence="6 7">
    <name type="scientific">Umezawaea tangerina</name>
    <dbReference type="NCBI Taxonomy" id="84725"/>
    <lineage>
        <taxon>Bacteria</taxon>
        <taxon>Bacillati</taxon>
        <taxon>Actinomycetota</taxon>
        <taxon>Actinomycetes</taxon>
        <taxon>Pseudonocardiales</taxon>
        <taxon>Pseudonocardiaceae</taxon>
        <taxon>Umezawaea</taxon>
    </lineage>
</organism>
<gene>
    <name evidence="6" type="ORF">CLV43_101728</name>
</gene>
<dbReference type="InterPro" id="IPR036661">
    <property type="entry name" value="Luciferase-like_sf"/>
</dbReference>
<evidence type="ECO:0000313" key="7">
    <source>
        <dbReference type="Proteomes" id="UP000239494"/>
    </source>
</evidence>
<dbReference type="PANTHER" id="PTHR42847:SF4">
    <property type="entry name" value="ALKANESULFONATE MONOOXYGENASE-RELATED"/>
    <property type="match status" value="1"/>
</dbReference>
<protein>
    <submittedName>
        <fullName evidence="6">Putative F420-dependent oxidoreductase</fullName>
    </submittedName>
</protein>
<dbReference type="NCBIfam" id="TIGR03619">
    <property type="entry name" value="F420_Rv2161c"/>
    <property type="match status" value="1"/>
</dbReference>
<dbReference type="GO" id="GO:0008726">
    <property type="term" value="F:alkanesulfonate monooxygenase activity"/>
    <property type="evidence" value="ECO:0007669"/>
    <property type="project" value="TreeGrafter"/>
</dbReference>
<feature type="domain" description="Luciferase-like" evidence="5">
    <location>
        <begin position="22"/>
        <end position="241"/>
    </location>
</feature>
<keyword evidence="4" id="KW-0503">Monooxygenase</keyword>
<dbReference type="Gene3D" id="3.20.20.30">
    <property type="entry name" value="Luciferase-like domain"/>
    <property type="match status" value="1"/>
</dbReference>
<keyword evidence="3" id="KW-0560">Oxidoreductase</keyword>
<dbReference type="RefSeq" id="WP_106185472.1">
    <property type="nucleotide sequence ID" value="NZ_PVTF01000001.1"/>
</dbReference>
<reference evidence="6 7" key="1">
    <citation type="submission" date="2018-03" db="EMBL/GenBank/DDBJ databases">
        <title>Genomic Encyclopedia of Archaeal and Bacterial Type Strains, Phase II (KMG-II): from individual species to whole genera.</title>
        <authorList>
            <person name="Goeker M."/>
        </authorList>
    </citation>
    <scope>NUCLEOTIDE SEQUENCE [LARGE SCALE GENOMIC DNA]</scope>
    <source>
        <strain evidence="6 7">DSM 44720</strain>
    </source>
</reference>
<evidence type="ECO:0000256" key="2">
    <source>
        <dbReference type="ARBA" id="ARBA00022643"/>
    </source>
</evidence>
<dbReference type="AlphaFoldDB" id="A0A2T0TL54"/>
<evidence type="ECO:0000256" key="3">
    <source>
        <dbReference type="ARBA" id="ARBA00023002"/>
    </source>
</evidence>
<comment type="caution">
    <text evidence="6">The sequence shown here is derived from an EMBL/GenBank/DDBJ whole genome shotgun (WGS) entry which is preliminary data.</text>
</comment>
<dbReference type="InterPro" id="IPR050172">
    <property type="entry name" value="SsuD_RutA_monooxygenase"/>
</dbReference>
<dbReference type="Proteomes" id="UP000239494">
    <property type="component" value="Unassembled WGS sequence"/>
</dbReference>
<evidence type="ECO:0000256" key="4">
    <source>
        <dbReference type="ARBA" id="ARBA00023033"/>
    </source>
</evidence>
<evidence type="ECO:0000256" key="1">
    <source>
        <dbReference type="ARBA" id="ARBA00022630"/>
    </source>
</evidence>
<evidence type="ECO:0000259" key="5">
    <source>
        <dbReference type="Pfam" id="PF00296"/>
    </source>
</evidence>
<evidence type="ECO:0000313" key="6">
    <source>
        <dbReference type="EMBL" id="PRY46452.1"/>
    </source>
</evidence>
<dbReference type="GO" id="GO:0046306">
    <property type="term" value="P:alkanesulfonate catabolic process"/>
    <property type="evidence" value="ECO:0007669"/>
    <property type="project" value="TreeGrafter"/>
</dbReference>